<evidence type="ECO:0000256" key="3">
    <source>
        <dbReference type="ARBA" id="ARBA00013529"/>
    </source>
</evidence>
<proteinExistence type="predicted"/>
<evidence type="ECO:0000256" key="6">
    <source>
        <dbReference type="ARBA" id="ARBA00023004"/>
    </source>
</evidence>
<dbReference type="Gene3D" id="3.30.70.20">
    <property type="match status" value="1"/>
</dbReference>
<evidence type="ECO:0000256" key="7">
    <source>
        <dbReference type="ARBA" id="ARBA00023014"/>
    </source>
</evidence>
<keyword evidence="9" id="KW-0560">Oxidoreductase</keyword>
<accession>A0A174IWX7</accession>
<evidence type="ECO:0000313" key="10">
    <source>
        <dbReference type="EMBL" id="RGM04676.1"/>
    </source>
</evidence>
<protein>
    <recommendedName>
        <fullName evidence="3">Ferredoxin</fullName>
    </recommendedName>
</protein>
<keyword evidence="7" id="KW-0411">Iron-sulfur</keyword>
<dbReference type="GO" id="GO:0046872">
    <property type="term" value="F:metal ion binding"/>
    <property type="evidence" value="ECO:0007669"/>
    <property type="project" value="UniProtKB-KW"/>
</dbReference>
<dbReference type="InterPro" id="IPR017896">
    <property type="entry name" value="4Fe4S_Fe-S-bd"/>
</dbReference>
<keyword evidence="6" id="KW-0408">Iron</keyword>
<reference evidence="9 11" key="1">
    <citation type="submission" date="2015-09" db="EMBL/GenBank/DDBJ databases">
        <authorList>
            <consortium name="Pathogen Informatics"/>
        </authorList>
    </citation>
    <scope>NUCLEOTIDE SEQUENCE [LARGE SCALE GENOMIC DNA]</scope>
    <source>
        <strain evidence="9 11">2789STDY5608850</strain>
    </source>
</reference>
<dbReference type="SUPFAM" id="SSF54862">
    <property type="entry name" value="4Fe-4S ferredoxins"/>
    <property type="match status" value="1"/>
</dbReference>
<gene>
    <name evidence="9" type="primary">hydA</name>
    <name evidence="10" type="ORF">DXC39_12625</name>
    <name evidence="9" type="ORF">ERS852407_04399</name>
</gene>
<keyword evidence="4" id="KW-0004">4Fe-4S</keyword>
<dbReference type="InterPro" id="IPR017900">
    <property type="entry name" value="4Fe4S_Fe_S_CS"/>
</dbReference>
<dbReference type="PANTHER" id="PTHR24960:SF79">
    <property type="entry name" value="PHOTOSYSTEM I IRON-SULFUR CENTER"/>
    <property type="match status" value="1"/>
</dbReference>
<evidence type="ECO:0000256" key="5">
    <source>
        <dbReference type="ARBA" id="ARBA00022723"/>
    </source>
</evidence>
<evidence type="ECO:0000313" key="11">
    <source>
        <dbReference type="Proteomes" id="UP000095651"/>
    </source>
</evidence>
<name>A0A174IWX7_9FIRM</name>
<comment type="cofactor">
    <cofactor evidence="1">
        <name>[4Fe-4S] cluster</name>
        <dbReference type="ChEBI" id="CHEBI:49883"/>
    </cofactor>
</comment>
<keyword evidence="5" id="KW-0479">Metal-binding</keyword>
<dbReference type="PANTHER" id="PTHR24960">
    <property type="entry name" value="PHOTOSYSTEM I IRON-SULFUR CENTER-RELATED"/>
    <property type="match status" value="1"/>
</dbReference>
<dbReference type="GO" id="GO:0016491">
    <property type="term" value="F:oxidoreductase activity"/>
    <property type="evidence" value="ECO:0007669"/>
    <property type="project" value="UniProtKB-KW"/>
</dbReference>
<evidence type="ECO:0000313" key="12">
    <source>
        <dbReference type="Proteomes" id="UP000261257"/>
    </source>
</evidence>
<dbReference type="EMBL" id="QSSQ01000009">
    <property type="protein sequence ID" value="RGM04676.1"/>
    <property type="molecule type" value="Genomic_DNA"/>
</dbReference>
<sequence>MYINQEKCVGCGKCVPYCPRDAIRIEMRKAVIDLDACVECGVCLKNAGCPRDAIYNIHLEAPRAYRKAFSDPFGKHENTALKHAGRGTEEVKTNDVTGVVHSLDMITFAVELGRPGVGSTFRDLQTILQAAAPYAEKFEVNNPVTSLIIDKEKGILEPSVLDEIVMSAIVEFSCRLENADSVLRALKEASHHIDTVFSLCIICRVDERDDSLPVMNIIKELNLDLHAASAKTNLGLGRPRYEDRIKEGGAAL</sequence>
<dbReference type="GO" id="GO:0051539">
    <property type="term" value="F:4 iron, 4 sulfur cluster binding"/>
    <property type="evidence" value="ECO:0007669"/>
    <property type="project" value="UniProtKB-KW"/>
</dbReference>
<dbReference type="PROSITE" id="PS51379">
    <property type="entry name" value="4FE4S_FER_2"/>
    <property type="match status" value="2"/>
</dbReference>
<organism evidence="9 11">
    <name type="scientific">Hungatella hathewayi</name>
    <dbReference type="NCBI Taxonomy" id="154046"/>
    <lineage>
        <taxon>Bacteria</taxon>
        <taxon>Bacillati</taxon>
        <taxon>Bacillota</taxon>
        <taxon>Clostridia</taxon>
        <taxon>Lachnospirales</taxon>
        <taxon>Lachnospiraceae</taxon>
        <taxon>Hungatella</taxon>
    </lineage>
</organism>
<dbReference type="RefSeq" id="WP_055658380.1">
    <property type="nucleotide sequence ID" value="NZ_CABIXC010000014.1"/>
</dbReference>
<dbReference type="Proteomes" id="UP000261257">
    <property type="component" value="Unassembled WGS sequence"/>
</dbReference>
<reference evidence="10 12" key="2">
    <citation type="submission" date="2018-08" db="EMBL/GenBank/DDBJ databases">
        <title>A genome reference for cultivated species of the human gut microbiota.</title>
        <authorList>
            <person name="Zou Y."/>
            <person name="Xue W."/>
            <person name="Luo G."/>
        </authorList>
    </citation>
    <scope>NUCLEOTIDE SEQUENCE [LARGE SCALE GENOMIC DNA]</scope>
    <source>
        <strain evidence="10 12">TF05-11AC</strain>
    </source>
</reference>
<evidence type="ECO:0000313" key="9">
    <source>
        <dbReference type="EMBL" id="CUO91904.1"/>
    </source>
</evidence>
<dbReference type="InterPro" id="IPR050157">
    <property type="entry name" value="PSI_iron-sulfur_center"/>
</dbReference>
<evidence type="ECO:0000256" key="4">
    <source>
        <dbReference type="ARBA" id="ARBA00022485"/>
    </source>
</evidence>
<comment type="function">
    <text evidence="2">Ferredoxins are iron-sulfur proteins that transfer electrons in a wide variety of metabolic reactions.</text>
</comment>
<dbReference type="PROSITE" id="PS00198">
    <property type="entry name" value="4FE4S_FER_1"/>
    <property type="match status" value="1"/>
</dbReference>
<dbReference type="Proteomes" id="UP000095651">
    <property type="component" value="Unassembled WGS sequence"/>
</dbReference>
<feature type="domain" description="4Fe-4S ferredoxin-type" evidence="8">
    <location>
        <begin position="29"/>
        <end position="60"/>
    </location>
</feature>
<feature type="domain" description="4Fe-4S ferredoxin-type" evidence="8">
    <location>
        <begin position="1"/>
        <end position="28"/>
    </location>
</feature>
<evidence type="ECO:0000256" key="1">
    <source>
        <dbReference type="ARBA" id="ARBA00001966"/>
    </source>
</evidence>
<evidence type="ECO:0000256" key="2">
    <source>
        <dbReference type="ARBA" id="ARBA00003532"/>
    </source>
</evidence>
<evidence type="ECO:0000259" key="8">
    <source>
        <dbReference type="PROSITE" id="PS51379"/>
    </source>
</evidence>
<dbReference type="AlphaFoldDB" id="A0A174IWX7"/>
<dbReference type="EMBL" id="CYZE01000014">
    <property type="protein sequence ID" value="CUO91904.1"/>
    <property type="molecule type" value="Genomic_DNA"/>
</dbReference>
<dbReference type="Pfam" id="PF00037">
    <property type="entry name" value="Fer4"/>
    <property type="match status" value="1"/>
</dbReference>